<dbReference type="PANTHER" id="PTHR45398:SF1">
    <property type="entry name" value="ENZYME, PUTATIVE (JCVI)-RELATED"/>
    <property type="match status" value="1"/>
</dbReference>
<dbReference type="InterPro" id="IPR045851">
    <property type="entry name" value="AMP-bd_C_sf"/>
</dbReference>
<dbReference type="Pfam" id="PF00550">
    <property type="entry name" value="PP-binding"/>
    <property type="match status" value="1"/>
</dbReference>
<dbReference type="PANTHER" id="PTHR45398">
    <property type="match status" value="1"/>
</dbReference>
<dbReference type="Gene3D" id="2.30.38.10">
    <property type="entry name" value="Luciferase, Domain 3"/>
    <property type="match status" value="1"/>
</dbReference>
<evidence type="ECO:0000256" key="3">
    <source>
        <dbReference type="ARBA" id="ARBA00022553"/>
    </source>
</evidence>
<dbReference type="Gene3D" id="1.10.1200.10">
    <property type="entry name" value="ACP-like"/>
    <property type="match status" value="1"/>
</dbReference>
<dbReference type="PROSITE" id="PS00455">
    <property type="entry name" value="AMP_BINDING"/>
    <property type="match status" value="1"/>
</dbReference>
<evidence type="ECO:0000256" key="2">
    <source>
        <dbReference type="ARBA" id="ARBA00022450"/>
    </source>
</evidence>
<feature type="non-terminal residue" evidence="5">
    <location>
        <position position="1"/>
    </location>
</feature>
<dbReference type="Gene3D" id="3.30.559.30">
    <property type="entry name" value="Nonribosomal peptide synthetase, condensation domain"/>
    <property type="match status" value="2"/>
</dbReference>
<dbReference type="PROSITE" id="PS50075">
    <property type="entry name" value="CARRIER"/>
    <property type="match status" value="1"/>
</dbReference>
<dbReference type="InterPro" id="IPR023213">
    <property type="entry name" value="CAT-like_dom_sf"/>
</dbReference>
<dbReference type="CDD" id="cd19534">
    <property type="entry name" value="E_NRPS"/>
    <property type="match status" value="1"/>
</dbReference>
<dbReference type="PROSITE" id="PS00012">
    <property type="entry name" value="PHOSPHOPANTETHEINE"/>
    <property type="match status" value="1"/>
</dbReference>
<dbReference type="Gene3D" id="3.40.50.980">
    <property type="match status" value="2"/>
</dbReference>
<keyword evidence="2" id="KW-0596">Phosphopantetheine</keyword>
<evidence type="ECO:0000259" key="4">
    <source>
        <dbReference type="PROSITE" id="PS50075"/>
    </source>
</evidence>
<dbReference type="RefSeq" id="WP_273914085.1">
    <property type="nucleotide sequence ID" value="NZ_JAMDGX010000141.1"/>
</dbReference>
<dbReference type="Pfam" id="PF13193">
    <property type="entry name" value="AMP-binding_C"/>
    <property type="match status" value="1"/>
</dbReference>
<evidence type="ECO:0000256" key="1">
    <source>
        <dbReference type="ARBA" id="ARBA00001957"/>
    </source>
</evidence>
<dbReference type="InterPro" id="IPR010071">
    <property type="entry name" value="AA_adenyl_dom"/>
</dbReference>
<comment type="caution">
    <text evidence="5">The sequence shown here is derived from an EMBL/GenBank/DDBJ whole genome shotgun (WGS) entry which is preliminary data.</text>
</comment>
<dbReference type="InterPro" id="IPR009081">
    <property type="entry name" value="PP-bd_ACP"/>
</dbReference>
<proteinExistence type="predicted"/>
<dbReference type="InterPro" id="IPR010060">
    <property type="entry name" value="NRPS_synth"/>
</dbReference>
<dbReference type="Pfam" id="PF00501">
    <property type="entry name" value="AMP-binding"/>
    <property type="match status" value="1"/>
</dbReference>
<dbReference type="InterPro" id="IPR000873">
    <property type="entry name" value="AMP-dep_synth/lig_dom"/>
</dbReference>
<name>A0ABT5P164_9PSED</name>
<keyword evidence="3" id="KW-0597">Phosphoprotein</keyword>
<dbReference type="InterPro" id="IPR025110">
    <property type="entry name" value="AMP-bd_C"/>
</dbReference>
<dbReference type="Proteomes" id="UP001148203">
    <property type="component" value="Unassembled WGS sequence"/>
</dbReference>
<dbReference type="InterPro" id="IPR020806">
    <property type="entry name" value="PKS_PP-bd"/>
</dbReference>
<dbReference type="Gene3D" id="3.30.300.30">
    <property type="match status" value="1"/>
</dbReference>
<dbReference type="SMART" id="SM00823">
    <property type="entry name" value="PKS_PP"/>
    <property type="match status" value="1"/>
</dbReference>
<dbReference type="InterPro" id="IPR006162">
    <property type="entry name" value="Ppantetheine_attach_site"/>
</dbReference>
<accession>A0ABT5P164</accession>
<dbReference type="SUPFAM" id="SSF47336">
    <property type="entry name" value="ACP-like"/>
    <property type="match status" value="1"/>
</dbReference>
<dbReference type="InterPro" id="IPR036736">
    <property type="entry name" value="ACP-like_sf"/>
</dbReference>
<protein>
    <submittedName>
        <fullName evidence="5">Amino acid adenylation domain-containing protein</fullName>
    </submittedName>
</protein>
<comment type="cofactor">
    <cofactor evidence="1">
        <name>pantetheine 4'-phosphate</name>
        <dbReference type="ChEBI" id="CHEBI:47942"/>
    </cofactor>
</comment>
<dbReference type="CDD" id="cd17643">
    <property type="entry name" value="A_NRPS_Cytc1-like"/>
    <property type="match status" value="1"/>
</dbReference>
<dbReference type="InterPro" id="IPR001242">
    <property type="entry name" value="Condensation_dom"/>
</dbReference>
<evidence type="ECO:0000313" key="6">
    <source>
        <dbReference type="Proteomes" id="UP001148203"/>
    </source>
</evidence>
<dbReference type="Gene3D" id="3.30.559.10">
    <property type="entry name" value="Chloramphenicol acetyltransferase-like domain"/>
    <property type="match status" value="2"/>
</dbReference>
<dbReference type="NCBIfam" id="TIGR01733">
    <property type="entry name" value="AA-adenyl-dom"/>
    <property type="match status" value="1"/>
</dbReference>
<feature type="domain" description="Carrier" evidence="4">
    <location>
        <begin position="1378"/>
        <end position="1453"/>
    </location>
</feature>
<dbReference type="SUPFAM" id="SSF52777">
    <property type="entry name" value="CoA-dependent acyltransferases"/>
    <property type="match status" value="4"/>
</dbReference>
<evidence type="ECO:0000313" key="5">
    <source>
        <dbReference type="EMBL" id="MDD0994117.1"/>
    </source>
</evidence>
<dbReference type="Pfam" id="PF00668">
    <property type="entry name" value="Condensation"/>
    <property type="match status" value="2"/>
</dbReference>
<dbReference type="SUPFAM" id="SSF56801">
    <property type="entry name" value="Acetyl-CoA synthetase-like"/>
    <property type="match status" value="1"/>
</dbReference>
<sequence length="1474" mass="161880">RLSFSEQADGWQAQFKAVAADALLWQTDAPDSAAREVLFEQAQRSLNLQDGPLLRAVLNTAPDGEQRLLLVIHHLVVDGVSWRILLEDLQAGYRQRQAGHPVVLPGKTTSVKAWAEQLQHYARSEALQAELGFWQGQLHGASVDLPGAYSGASLQKRHAHTVHSHLPAQATRQLLQEAPGAYRTQVNDLLLTALARVIARWTGAASVLVQLEGHGREELFEQQDLTRSVGWFTSLFPARLTPSAHIGDSIKQVKEQLRAIPNKGIGFAALRYLGDDASRATLKALPVPRITFNYLGQFDGSFEQVDGSLFVPAGENGGAAQAADAPLANGLTLNGQVFGGELSLGWTFSREQFDEAAIQALADDYSRELHALVEHCLAPQHQGVTPSDFALANLTQAQLDGLPYPAQQIEDIYPLSPMQQGMLFHTLYEQSRGHYVNQLRVDVDGLDPQRFRAAWQATLEAQDSLRSAFVWQGDLERPVQVLLKALQVPFTQLDWQGRNDVARALDTLAAEELEQGFDLAAAPLLRLQLVQLSAQRYHLIYTHHHILMDGWSSSQLLGEVLQRYHGQPVPRARGRFRDYIQWLQAQDGAASEAFWKQQLANLDEPTRLVQLLGGLGEAADAAYGQADLHQRIESAGTRKLSEFARQQKVTVNTLLQAAWLVLLQRYSGQSTVTFGATVAGRPAELEGVEQQVGLFINSLPVIASPAPQQTVGDWLQQVQAQNLALREHEHTPLFEIQRWAGQSGTALFDSLLVFENYPVSEALQQGSGAALSFGPLARHELANYPLTLAIGLGETLGLHFSYDQAHFNAATIARLGEHLQHLLMQMADAAQARLCQLELLDGAAREAVIAHWNAAPVSHPDIGCLHQRIEAQVARTPQAIAVVLDGQTLTYQQLNQQANRLAHALIARGVGPDVLVGIATERRLAMPVALLAVLKAGGAYVPLDPHYPQDRLSYMMRDSGLHLLLAEASVVEQLDVPAGVETLLLDDLPNDYAGFSEHNPNVAMSTANLAYVIYTSGSTGQPKGTLLPHCNVLRLFQATEAWLRFDATDVWSLFHSYAFDFSVWEIFGALLHGGKLVIVPHEVSRSPQQFLELLGREGVTVLNQTPSAFKQLMQVACALPAEVGSGALRHVIFGGEALEVKSLRPWFERFGDRAPRLINMYGITETTVHVTYRPLTLADLERDASSPIGLPIDDLSWYLFDSELNPVPPGCIGELYIGRAGLARGYLNRADLSATRFIPDPYGQTPGGRLYRTGDLARYRVDGVIEYVGRIDQQVKVRGFRIELGEIEASLLDHPAVSATAVLALAGANGTQLVGYVVAAPGTDAGALREHLREVLPDYMVPTHLVFIEQLPLTANGKLDRKALPAPDASLHQHAYVAPVTELEQQVAAIWQDVLKLEQVGLDDDFFELGGHSLTVVNVVSRLQLELGLTLTPQLLFRFPQLKTFVEQLETTAKPLNTSKLSKLEALLDEMEEF</sequence>
<reference evidence="5 6" key="1">
    <citation type="submission" date="2022-05" db="EMBL/GenBank/DDBJ databases">
        <title>Novel Pseudomonas spp. Isolated from a Rainbow Trout Aquaculture Facility.</title>
        <authorList>
            <person name="Testerman T."/>
            <person name="Graf J."/>
        </authorList>
    </citation>
    <scope>NUCLEOTIDE SEQUENCE [LARGE SCALE GENOMIC DNA]</scope>
    <source>
        <strain evidence="5 6">ID681</strain>
    </source>
</reference>
<organism evidence="5 6">
    <name type="scientific">Pseudomonas fontis</name>
    <dbReference type="NCBI Taxonomy" id="2942633"/>
    <lineage>
        <taxon>Bacteria</taxon>
        <taxon>Pseudomonadati</taxon>
        <taxon>Pseudomonadota</taxon>
        <taxon>Gammaproteobacteria</taxon>
        <taxon>Pseudomonadales</taxon>
        <taxon>Pseudomonadaceae</taxon>
        <taxon>Pseudomonas</taxon>
    </lineage>
</organism>
<dbReference type="InterPro" id="IPR020845">
    <property type="entry name" value="AMP-binding_CS"/>
</dbReference>
<dbReference type="NCBIfam" id="TIGR01720">
    <property type="entry name" value="NRPS-para261"/>
    <property type="match status" value="1"/>
</dbReference>
<keyword evidence="6" id="KW-1185">Reference proteome</keyword>
<gene>
    <name evidence="5" type="ORF">M5G11_26710</name>
</gene>
<dbReference type="CDD" id="cd19543">
    <property type="entry name" value="DCL_NRPS"/>
    <property type="match status" value="1"/>
</dbReference>
<dbReference type="EMBL" id="JAMDGY010000130">
    <property type="protein sequence ID" value="MDD0994117.1"/>
    <property type="molecule type" value="Genomic_DNA"/>
</dbReference>